<dbReference type="VEuPathDB" id="FungiDB:MELLADRAFT_72176"/>
<accession>F4RQR1</accession>
<reference evidence="3" key="1">
    <citation type="journal article" date="2011" name="Proc. Natl. Acad. Sci. U.S.A.">
        <title>Obligate biotrophy features unraveled by the genomic analysis of rust fungi.</title>
        <authorList>
            <person name="Duplessis S."/>
            <person name="Cuomo C.A."/>
            <person name="Lin Y.-C."/>
            <person name="Aerts A."/>
            <person name="Tisserant E."/>
            <person name="Veneault-Fourrey C."/>
            <person name="Joly D.L."/>
            <person name="Hacquard S."/>
            <person name="Amselem J."/>
            <person name="Cantarel B.L."/>
            <person name="Chiu R."/>
            <person name="Coutinho P.M."/>
            <person name="Feau N."/>
            <person name="Field M."/>
            <person name="Frey P."/>
            <person name="Gelhaye E."/>
            <person name="Goldberg J."/>
            <person name="Grabherr M.G."/>
            <person name="Kodira C.D."/>
            <person name="Kohler A."/>
            <person name="Kuees U."/>
            <person name="Lindquist E.A."/>
            <person name="Lucas S.M."/>
            <person name="Mago R."/>
            <person name="Mauceli E."/>
            <person name="Morin E."/>
            <person name="Murat C."/>
            <person name="Pangilinan J.L."/>
            <person name="Park R."/>
            <person name="Pearson M."/>
            <person name="Quesneville H."/>
            <person name="Rouhier N."/>
            <person name="Sakthikumar S."/>
            <person name="Salamov A.A."/>
            <person name="Schmutz J."/>
            <person name="Selles B."/>
            <person name="Shapiro H."/>
            <person name="Tanguay P."/>
            <person name="Tuskan G.A."/>
            <person name="Henrissat B."/>
            <person name="Van de Peer Y."/>
            <person name="Rouze P."/>
            <person name="Ellis J.G."/>
            <person name="Dodds P.N."/>
            <person name="Schein J.E."/>
            <person name="Zhong S."/>
            <person name="Hamelin R.C."/>
            <person name="Grigoriev I.V."/>
            <person name="Szabo L.J."/>
            <person name="Martin F."/>
        </authorList>
    </citation>
    <scope>NUCLEOTIDE SEQUENCE [LARGE SCALE GENOMIC DNA]</scope>
    <source>
        <strain evidence="3">98AG31 / pathotype 3-4-7</strain>
    </source>
</reference>
<sequence>MEEYHVRLGLLVHKPIHQASEDHHERQMNGEDEEVEVDSDEIEMMMMVDKILDLATSFVKIFKTLENGNGNRNRNLNFQSSEDQTRELMDTSSNNKDKRTNHQLNSGVTKPAVSKEPNVKKIQKKKDSIKLTLDKKSR</sequence>
<feature type="compositionally biased region" description="Basic and acidic residues" evidence="1">
    <location>
        <begin position="83"/>
        <end position="100"/>
    </location>
</feature>
<evidence type="ECO:0000256" key="1">
    <source>
        <dbReference type="SAM" id="MobiDB-lite"/>
    </source>
</evidence>
<keyword evidence="3" id="KW-1185">Reference proteome</keyword>
<gene>
    <name evidence="2" type="ORF">MELLADRAFT_72176</name>
</gene>
<dbReference type="Proteomes" id="UP000001072">
    <property type="component" value="Unassembled WGS sequence"/>
</dbReference>
<evidence type="ECO:0000313" key="2">
    <source>
        <dbReference type="EMBL" id="EGG05080.1"/>
    </source>
</evidence>
<dbReference type="HOGENOM" id="CLU_1855713_0_0_1"/>
<feature type="region of interest" description="Disordered" evidence="1">
    <location>
        <begin position="67"/>
        <end position="138"/>
    </location>
</feature>
<name>F4RQR1_MELLP</name>
<evidence type="ECO:0000313" key="3">
    <source>
        <dbReference type="Proteomes" id="UP000001072"/>
    </source>
</evidence>
<dbReference type="InParanoid" id="F4RQR1"/>
<protein>
    <submittedName>
        <fullName evidence="2">Uncharacterized protein</fullName>
    </submittedName>
</protein>
<feature type="compositionally biased region" description="Basic and acidic residues" evidence="1">
    <location>
        <begin position="125"/>
        <end position="138"/>
    </location>
</feature>
<proteinExistence type="predicted"/>
<feature type="compositionally biased region" description="Basic and acidic residues" evidence="1">
    <location>
        <begin position="19"/>
        <end position="29"/>
    </location>
</feature>
<dbReference type="RefSeq" id="XP_007411445.1">
    <property type="nucleotide sequence ID" value="XM_007411383.1"/>
</dbReference>
<feature type="region of interest" description="Disordered" evidence="1">
    <location>
        <begin position="16"/>
        <end position="37"/>
    </location>
</feature>
<feature type="compositionally biased region" description="Low complexity" evidence="1">
    <location>
        <begin position="67"/>
        <end position="77"/>
    </location>
</feature>
<dbReference type="GeneID" id="18932030"/>
<organism evidence="3">
    <name type="scientific">Melampsora larici-populina (strain 98AG31 / pathotype 3-4-7)</name>
    <name type="common">Poplar leaf rust fungus</name>
    <dbReference type="NCBI Taxonomy" id="747676"/>
    <lineage>
        <taxon>Eukaryota</taxon>
        <taxon>Fungi</taxon>
        <taxon>Dikarya</taxon>
        <taxon>Basidiomycota</taxon>
        <taxon>Pucciniomycotina</taxon>
        <taxon>Pucciniomycetes</taxon>
        <taxon>Pucciniales</taxon>
        <taxon>Melampsoraceae</taxon>
        <taxon>Melampsora</taxon>
    </lineage>
</organism>
<dbReference type="AlphaFoldDB" id="F4RQR1"/>
<dbReference type="EMBL" id="GL883114">
    <property type="protein sequence ID" value="EGG05080.1"/>
    <property type="molecule type" value="Genomic_DNA"/>
</dbReference>
<dbReference type="KEGG" id="mlr:MELLADRAFT_72176"/>